<sequence length="134" mass="15543">MTNDSAKKYVFDQGIPGFEHLRVFIFEDIEDIGEELPLKVMRSEEDEHVSFIVANPFIYYPEYEWDLSESAKLEMEIETESELEVWAIMTLRESIQDSTINLQAPVLLNNANHRGRQLILQNSPFGTRAPVIRP</sequence>
<protein>
    <recommendedName>
        <fullName evidence="4">Flagellar assembly factor FliW</fullName>
    </recommendedName>
</protein>
<dbReference type="HAMAP" id="MF_01185">
    <property type="entry name" value="FliW"/>
    <property type="match status" value="1"/>
</dbReference>
<comment type="similarity">
    <text evidence="4">Belongs to the FliW family.</text>
</comment>
<reference evidence="5" key="1">
    <citation type="submission" date="2022-08" db="EMBL/GenBank/DDBJ databases">
        <title>The genomic sequence of strain Paenibacillus sp. SCIV0701.</title>
        <authorList>
            <person name="Zhao H."/>
        </authorList>
    </citation>
    <scope>NUCLEOTIDE SEQUENCE</scope>
    <source>
        <strain evidence="5">SCIV0701</strain>
    </source>
</reference>
<keyword evidence="4" id="KW-0143">Chaperone</keyword>
<evidence type="ECO:0000256" key="4">
    <source>
        <dbReference type="HAMAP-Rule" id="MF_01185"/>
    </source>
</evidence>
<evidence type="ECO:0000256" key="3">
    <source>
        <dbReference type="ARBA" id="ARBA00022845"/>
    </source>
</evidence>
<name>A0A9X2SAI5_9BACL</name>
<accession>A0A9X2SAI5</accession>
<dbReference type="Gene3D" id="2.30.290.10">
    <property type="entry name" value="BH3618-like"/>
    <property type="match status" value="1"/>
</dbReference>
<evidence type="ECO:0000256" key="2">
    <source>
        <dbReference type="ARBA" id="ARBA00022795"/>
    </source>
</evidence>
<dbReference type="InterPro" id="IPR024046">
    <property type="entry name" value="Flagellar_assmbl_FliW_dom_sf"/>
</dbReference>
<dbReference type="Pfam" id="PF02623">
    <property type="entry name" value="FliW"/>
    <property type="match status" value="1"/>
</dbReference>
<keyword evidence="5" id="KW-0966">Cell projection</keyword>
<dbReference type="GO" id="GO:0044780">
    <property type="term" value="P:bacterial-type flagellum assembly"/>
    <property type="evidence" value="ECO:0007669"/>
    <property type="project" value="UniProtKB-UniRule"/>
</dbReference>
<evidence type="ECO:0000256" key="1">
    <source>
        <dbReference type="ARBA" id="ARBA00022490"/>
    </source>
</evidence>
<dbReference type="PANTHER" id="PTHR39190:SF1">
    <property type="entry name" value="FLAGELLAR ASSEMBLY FACTOR FLIW"/>
    <property type="match status" value="1"/>
</dbReference>
<dbReference type="InterPro" id="IPR003775">
    <property type="entry name" value="Flagellar_assembly_factor_FliW"/>
</dbReference>
<dbReference type="GO" id="GO:0005737">
    <property type="term" value="C:cytoplasm"/>
    <property type="evidence" value="ECO:0007669"/>
    <property type="project" value="UniProtKB-SubCell"/>
</dbReference>
<dbReference type="EMBL" id="JANIPJ010000019">
    <property type="protein sequence ID" value="MCR2806734.1"/>
    <property type="molecule type" value="Genomic_DNA"/>
</dbReference>
<keyword evidence="2 4" id="KW-1005">Bacterial flagellum biogenesis</keyword>
<evidence type="ECO:0000313" key="5">
    <source>
        <dbReference type="EMBL" id="MCR2806734.1"/>
    </source>
</evidence>
<keyword evidence="6" id="KW-1185">Reference proteome</keyword>
<keyword evidence="3 4" id="KW-0810">Translation regulation</keyword>
<evidence type="ECO:0000313" key="6">
    <source>
        <dbReference type="Proteomes" id="UP001141950"/>
    </source>
</evidence>
<gene>
    <name evidence="4" type="primary">fliW</name>
    <name evidence="5" type="ORF">NQZ67_22895</name>
</gene>
<dbReference type="SUPFAM" id="SSF141457">
    <property type="entry name" value="BH3618-like"/>
    <property type="match status" value="1"/>
</dbReference>
<keyword evidence="5" id="KW-0282">Flagellum</keyword>
<dbReference type="Proteomes" id="UP001141950">
    <property type="component" value="Unassembled WGS sequence"/>
</dbReference>
<keyword evidence="5" id="KW-0969">Cilium</keyword>
<dbReference type="AlphaFoldDB" id="A0A9X2SAI5"/>
<proteinExistence type="inferred from homology"/>
<comment type="function">
    <text evidence="4">Acts as an anti-CsrA protein, binds CsrA and prevents it from repressing translation of its target genes, one of which is flagellin. Binds to flagellin and participates in the assembly of the flagellum.</text>
</comment>
<dbReference type="PANTHER" id="PTHR39190">
    <property type="entry name" value="FLAGELLAR ASSEMBLY FACTOR FLIW"/>
    <property type="match status" value="1"/>
</dbReference>
<organism evidence="5 6">
    <name type="scientific">Paenibacillus soyae</name>
    <dbReference type="NCBI Taxonomy" id="2969249"/>
    <lineage>
        <taxon>Bacteria</taxon>
        <taxon>Bacillati</taxon>
        <taxon>Bacillota</taxon>
        <taxon>Bacilli</taxon>
        <taxon>Bacillales</taxon>
        <taxon>Paenibacillaceae</taxon>
        <taxon>Paenibacillus</taxon>
    </lineage>
</organism>
<keyword evidence="1 4" id="KW-0963">Cytoplasm</keyword>
<comment type="subunit">
    <text evidence="4">Interacts with translational regulator CsrA and flagellin(s).</text>
</comment>
<comment type="subcellular location">
    <subcellularLocation>
        <location evidence="4">Cytoplasm</location>
    </subcellularLocation>
</comment>
<dbReference type="RefSeq" id="WP_257450487.1">
    <property type="nucleotide sequence ID" value="NZ_JANIPJ010000019.1"/>
</dbReference>
<comment type="caution">
    <text evidence="5">The sequence shown here is derived from an EMBL/GenBank/DDBJ whole genome shotgun (WGS) entry which is preliminary data.</text>
</comment>
<dbReference type="GO" id="GO:0006417">
    <property type="term" value="P:regulation of translation"/>
    <property type="evidence" value="ECO:0007669"/>
    <property type="project" value="UniProtKB-KW"/>
</dbReference>